<evidence type="ECO:0000256" key="1">
    <source>
        <dbReference type="ARBA" id="ARBA00023015"/>
    </source>
</evidence>
<dbReference type="SUPFAM" id="SSF46785">
    <property type="entry name" value="Winged helix' DNA-binding domain"/>
    <property type="match status" value="1"/>
</dbReference>
<evidence type="ECO:0000256" key="3">
    <source>
        <dbReference type="ARBA" id="ARBA00023163"/>
    </source>
</evidence>
<dbReference type="EMBL" id="LJJB01000013">
    <property type="protein sequence ID" value="KQL44968.1"/>
    <property type="molecule type" value="Genomic_DNA"/>
</dbReference>
<dbReference type="PROSITE" id="PS51118">
    <property type="entry name" value="HTH_HXLR"/>
    <property type="match status" value="1"/>
</dbReference>
<keyword evidence="2" id="KW-0238">DNA-binding</keyword>
<evidence type="ECO:0000259" key="4">
    <source>
        <dbReference type="PROSITE" id="PS51118"/>
    </source>
</evidence>
<name>A0ABR5N3W2_BRECH</name>
<keyword evidence="1" id="KW-0805">Transcription regulation</keyword>
<dbReference type="PANTHER" id="PTHR33204:SF38">
    <property type="entry name" value="HTH-TYPE TRANSCRIPTIONAL ACTIVATOR HXLR"/>
    <property type="match status" value="1"/>
</dbReference>
<protein>
    <submittedName>
        <fullName evidence="5">HxlR family transcriptional regulator</fullName>
    </submittedName>
</protein>
<dbReference type="Proteomes" id="UP000051063">
    <property type="component" value="Unassembled WGS sequence"/>
</dbReference>
<evidence type="ECO:0000313" key="5">
    <source>
        <dbReference type="EMBL" id="KQL44968.1"/>
    </source>
</evidence>
<feature type="domain" description="HTH hxlR-type" evidence="4">
    <location>
        <begin position="19"/>
        <end position="118"/>
    </location>
</feature>
<evidence type="ECO:0000256" key="2">
    <source>
        <dbReference type="ARBA" id="ARBA00023125"/>
    </source>
</evidence>
<dbReference type="InterPro" id="IPR036390">
    <property type="entry name" value="WH_DNA-bd_sf"/>
</dbReference>
<reference evidence="5 6" key="1">
    <citation type="submission" date="2015-09" db="EMBL/GenBank/DDBJ databases">
        <title>Genome sequencing project for genomic taxonomy and phylogenomics of Bacillus-like bacteria.</title>
        <authorList>
            <person name="Liu B."/>
            <person name="Wang J."/>
            <person name="Zhu Y."/>
            <person name="Liu G."/>
            <person name="Chen Q."/>
            <person name="Chen Z."/>
            <person name="Lan J."/>
            <person name="Che J."/>
            <person name="Ge C."/>
            <person name="Shi H."/>
            <person name="Pan Z."/>
            <person name="Liu X."/>
        </authorList>
    </citation>
    <scope>NUCLEOTIDE SEQUENCE [LARGE SCALE GENOMIC DNA]</scope>
    <source>
        <strain evidence="5 6">DSM 8552</strain>
    </source>
</reference>
<organism evidence="5 6">
    <name type="scientific">Brevibacillus choshinensis</name>
    <dbReference type="NCBI Taxonomy" id="54911"/>
    <lineage>
        <taxon>Bacteria</taxon>
        <taxon>Bacillati</taxon>
        <taxon>Bacillota</taxon>
        <taxon>Bacilli</taxon>
        <taxon>Bacillales</taxon>
        <taxon>Paenibacillaceae</taxon>
        <taxon>Brevibacillus</taxon>
    </lineage>
</organism>
<keyword evidence="6" id="KW-1185">Reference proteome</keyword>
<proteinExistence type="predicted"/>
<dbReference type="InterPro" id="IPR036388">
    <property type="entry name" value="WH-like_DNA-bd_sf"/>
</dbReference>
<dbReference type="Gene3D" id="1.10.10.10">
    <property type="entry name" value="Winged helix-like DNA-binding domain superfamily/Winged helix DNA-binding domain"/>
    <property type="match status" value="1"/>
</dbReference>
<keyword evidence="3" id="KW-0804">Transcription</keyword>
<accession>A0ABR5N3W2</accession>
<dbReference type="RefSeq" id="WP_055747560.1">
    <property type="nucleotide sequence ID" value="NZ_LJJB01000013.1"/>
</dbReference>
<sequence>MSDIRKETLEKIQKGDFTCSKELTLSMFSGKWKVVILWHLGVEGPHRFSELQRLFPKITHKMLTSQLKELIEDGIVHREVFPEVPPRVEYSMTELGMTLLPIIQMMYDWGEQRMEQLKLEFHPTAPEAAESNEKG</sequence>
<dbReference type="InterPro" id="IPR002577">
    <property type="entry name" value="HTH_HxlR"/>
</dbReference>
<dbReference type="Pfam" id="PF01638">
    <property type="entry name" value="HxlR"/>
    <property type="match status" value="1"/>
</dbReference>
<comment type="caution">
    <text evidence="5">The sequence shown here is derived from an EMBL/GenBank/DDBJ whole genome shotgun (WGS) entry which is preliminary data.</text>
</comment>
<dbReference type="PANTHER" id="PTHR33204">
    <property type="entry name" value="TRANSCRIPTIONAL REGULATOR, MARR FAMILY"/>
    <property type="match status" value="1"/>
</dbReference>
<gene>
    <name evidence="5" type="ORF">AN963_26930</name>
</gene>
<evidence type="ECO:0000313" key="6">
    <source>
        <dbReference type="Proteomes" id="UP000051063"/>
    </source>
</evidence>